<dbReference type="AlphaFoldDB" id="A0A6I4MGM5"/>
<dbReference type="GO" id="GO:0033765">
    <property type="term" value="F:steroid dehydrogenase activity, acting on the CH-CH group of donors"/>
    <property type="evidence" value="ECO:0007669"/>
    <property type="project" value="UniProtKB-ARBA"/>
</dbReference>
<dbReference type="SUPFAM" id="SSF56425">
    <property type="entry name" value="Succinate dehydrogenase/fumarate reductase flavoprotein, catalytic domain"/>
    <property type="match status" value="1"/>
</dbReference>
<organism evidence="6 7">
    <name type="scientific">Actinomadura physcomitrii</name>
    <dbReference type="NCBI Taxonomy" id="2650748"/>
    <lineage>
        <taxon>Bacteria</taxon>
        <taxon>Bacillati</taxon>
        <taxon>Actinomycetota</taxon>
        <taxon>Actinomycetes</taxon>
        <taxon>Streptosporangiales</taxon>
        <taxon>Thermomonosporaceae</taxon>
        <taxon>Actinomadura</taxon>
    </lineage>
</organism>
<evidence type="ECO:0000313" key="7">
    <source>
        <dbReference type="Proteomes" id="UP000462055"/>
    </source>
</evidence>
<dbReference type="GO" id="GO:0008202">
    <property type="term" value="P:steroid metabolic process"/>
    <property type="evidence" value="ECO:0007669"/>
    <property type="project" value="UniProtKB-ARBA"/>
</dbReference>
<evidence type="ECO:0000313" key="6">
    <source>
        <dbReference type="EMBL" id="MWA04873.1"/>
    </source>
</evidence>
<protein>
    <submittedName>
        <fullName evidence="6">FAD-dependent oxidoreductase</fullName>
    </submittedName>
</protein>
<keyword evidence="3" id="KW-0274">FAD</keyword>
<dbReference type="PANTHER" id="PTHR43400">
    <property type="entry name" value="FUMARATE REDUCTASE"/>
    <property type="match status" value="1"/>
</dbReference>
<reference evidence="6" key="1">
    <citation type="submission" date="2019-12" db="EMBL/GenBank/DDBJ databases">
        <title>Actinomadura physcomitrii sp. nov., a novel actinomycete isolated from moss [Physcomitrium sphaericum (Ludw) Fuernr].</title>
        <authorList>
            <person name="Zhuang X."/>
        </authorList>
    </citation>
    <scope>NUCLEOTIDE SEQUENCE [LARGE SCALE GENOMIC DNA]</scope>
    <source>
        <strain evidence="6">LD22</strain>
    </source>
</reference>
<dbReference type="SUPFAM" id="SSF51905">
    <property type="entry name" value="FAD/NAD(P)-binding domain"/>
    <property type="match status" value="1"/>
</dbReference>
<dbReference type="InterPro" id="IPR003953">
    <property type="entry name" value="FAD-dep_OxRdtase_2_FAD-bd"/>
</dbReference>
<dbReference type="InterPro" id="IPR036188">
    <property type="entry name" value="FAD/NAD-bd_sf"/>
</dbReference>
<evidence type="ECO:0000259" key="5">
    <source>
        <dbReference type="Pfam" id="PF00890"/>
    </source>
</evidence>
<keyword evidence="4" id="KW-0560">Oxidoreductase</keyword>
<evidence type="ECO:0000256" key="3">
    <source>
        <dbReference type="ARBA" id="ARBA00022827"/>
    </source>
</evidence>
<dbReference type="RefSeq" id="WP_151597374.1">
    <property type="nucleotide sequence ID" value="NZ_WBMS02000031.1"/>
</dbReference>
<dbReference type="Pfam" id="PF00890">
    <property type="entry name" value="FAD_binding_2"/>
    <property type="match status" value="1"/>
</dbReference>
<evidence type="ECO:0000256" key="1">
    <source>
        <dbReference type="ARBA" id="ARBA00001974"/>
    </source>
</evidence>
<keyword evidence="2" id="KW-0285">Flavoprotein</keyword>
<keyword evidence="7" id="KW-1185">Reference proteome</keyword>
<comment type="cofactor">
    <cofactor evidence="1">
        <name>FAD</name>
        <dbReference type="ChEBI" id="CHEBI:57692"/>
    </cofactor>
</comment>
<dbReference type="InterPro" id="IPR050315">
    <property type="entry name" value="FAD-oxidoreductase_2"/>
</dbReference>
<comment type="caution">
    <text evidence="6">The sequence shown here is derived from an EMBL/GenBank/DDBJ whole genome shotgun (WGS) entry which is preliminary data.</text>
</comment>
<dbReference type="PANTHER" id="PTHR43400:SF10">
    <property type="entry name" value="3-OXOSTEROID 1-DEHYDROGENASE"/>
    <property type="match status" value="1"/>
</dbReference>
<accession>A0A6I4MGM5</accession>
<sequence length="468" mass="49690">MSDVDVVVVGSGVAGLCAALEAETAGATVLIAESEEVPGGSSRLAHGLIMAAGTRFQADEGITDTADDLFRHYMTLNQWQVDPAVGWRLAHEAGPTIEWLNDHGVKIVGLYHSGDEAVPRGHATEGGQAIVDALLSAVRARPRIDLALSRRVDRLLTEDGRVRGVACGDDEIRAGATILACGGLGASTEMLELFCPAPLRAARDWLWYLGGPGSRGDSIRLTLPLDAQVAGRDRAQLTMRPNFGRYPDTYFPGWLVIVNNQGRRFYNEMSPYSITQPIVTAQGGAVFAVFDEQTRLAAMPHTTKAAKKVSLPGETEEDWIAPKIDAMVEAGVVVKADSVERLAELIGVPPANLAGTLERYNEQVEAGEDSDYRKEATHLRPVATAPFYATELRLYMLGLTAVGPRIDDHARVLDVRSRPIAGLYAAGEASGGVLGPCYAGSGNSLASATTFGRVAGREAAAESSAALS</sequence>
<dbReference type="PRINTS" id="PR00411">
    <property type="entry name" value="PNDRDTASEI"/>
</dbReference>
<dbReference type="EMBL" id="WBMS02000031">
    <property type="protein sequence ID" value="MWA04873.1"/>
    <property type="molecule type" value="Genomic_DNA"/>
</dbReference>
<proteinExistence type="predicted"/>
<dbReference type="Gene3D" id="3.90.700.10">
    <property type="entry name" value="Succinate dehydrogenase/fumarate reductase flavoprotein, catalytic domain"/>
    <property type="match status" value="1"/>
</dbReference>
<dbReference type="Proteomes" id="UP000462055">
    <property type="component" value="Unassembled WGS sequence"/>
</dbReference>
<name>A0A6I4MGM5_9ACTN</name>
<dbReference type="Gene3D" id="3.50.50.60">
    <property type="entry name" value="FAD/NAD(P)-binding domain"/>
    <property type="match status" value="1"/>
</dbReference>
<gene>
    <name evidence="6" type="ORF">F8568_031795</name>
</gene>
<dbReference type="InterPro" id="IPR027477">
    <property type="entry name" value="Succ_DH/fumarate_Rdtase_cat_sf"/>
</dbReference>
<evidence type="ECO:0000256" key="4">
    <source>
        <dbReference type="ARBA" id="ARBA00023002"/>
    </source>
</evidence>
<feature type="domain" description="FAD-dependent oxidoreductase 2 FAD-binding" evidence="5">
    <location>
        <begin position="5"/>
        <end position="445"/>
    </location>
</feature>
<evidence type="ECO:0000256" key="2">
    <source>
        <dbReference type="ARBA" id="ARBA00022630"/>
    </source>
</evidence>